<evidence type="ECO:0000256" key="1">
    <source>
        <dbReference type="SAM" id="MobiDB-lite"/>
    </source>
</evidence>
<feature type="compositionally biased region" description="Polar residues" evidence="1">
    <location>
        <begin position="289"/>
        <end position="304"/>
    </location>
</feature>
<feature type="region of interest" description="Disordered" evidence="1">
    <location>
        <begin position="289"/>
        <end position="338"/>
    </location>
</feature>
<dbReference type="Proteomes" id="UP000041254">
    <property type="component" value="Unassembled WGS sequence"/>
</dbReference>
<protein>
    <submittedName>
        <fullName evidence="2">Uncharacterized protein</fullName>
    </submittedName>
</protein>
<reference evidence="2 3" key="1">
    <citation type="submission" date="2014-11" db="EMBL/GenBank/DDBJ databases">
        <authorList>
            <person name="Zhu J."/>
            <person name="Qi W."/>
            <person name="Song R."/>
        </authorList>
    </citation>
    <scope>NUCLEOTIDE SEQUENCE [LARGE SCALE GENOMIC DNA]</scope>
</reference>
<proteinExistence type="predicted"/>
<name>A0A0G4GXB4_VITBC</name>
<evidence type="ECO:0000313" key="2">
    <source>
        <dbReference type="EMBL" id="CEM35426.1"/>
    </source>
</evidence>
<dbReference type="EMBL" id="CDMY01000852">
    <property type="protein sequence ID" value="CEM35426.1"/>
    <property type="molecule type" value="Genomic_DNA"/>
</dbReference>
<accession>A0A0G4GXB4</accession>
<evidence type="ECO:0000313" key="3">
    <source>
        <dbReference type="Proteomes" id="UP000041254"/>
    </source>
</evidence>
<gene>
    <name evidence="2" type="ORF">Vbra_22868</name>
</gene>
<dbReference type="AlphaFoldDB" id="A0A0G4GXB4"/>
<keyword evidence="3" id="KW-1185">Reference proteome</keyword>
<dbReference type="VEuPathDB" id="CryptoDB:Vbra_22868"/>
<dbReference type="InParanoid" id="A0A0G4GXB4"/>
<organism evidence="2 3">
    <name type="scientific">Vitrella brassicaformis (strain CCMP3155)</name>
    <dbReference type="NCBI Taxonomy" id="1169540"/>
    <lineage>
        <taxon>Eukaryota</taxon>
        <taxon>Sar</taxon>
        <taxon>Alveolata</taxon>
        <taxon>Colpodellida</taxon>
        <taxon>Vitrellaceae</taxon>
        <taxon>Vitrella</taxon>
    </lineage>
</organism>
<feature type="compositionally biased region" description="Basic residues" evidence="1">
    <location>
        <begin position="326"/>
        <end position="338"/>
    </location>
</feature>
<sequence>MTNQPGTTTTACSDLVKMHKEEEVADTIRRKKKHPPAIDYEDLKGLSKYQLQVLLQFIELRQLPLVCRGDWPPLHPGCSGMELAKNWTMVAMDTESKGSALVTGVSGVLHYWKICKGLMEVELKKDEGIKIELVSSSTCRGRKGPCGSEPFAGQNYFMAFTYINKKQYVELLSPWAPKVFCPLVNIIDTTLRPFAGAQCEFDAELSFEKTMFRTISPMPMMRSWFEYLKSIPEAENSDYRDYEGFEWYLDWHTNTWLAKKLNDDTYGDIYLPKLEDAAQYDTAQGAALQNFNSRVAQEQSSSPDSPGDDEIDPRPAPAVEKEANKKKGKKKKGKTTRY</sequence>